<keyword evidence="1" id="KW-0175">Coiled coil</keyword>
<dbReference type="EMBL" id="JACIDC010000002">
    <property type="protein sequence ID" value="MBB4039131.1"/>
    <property type="molecule type" value="Genomic_DNA"/>
</dbReference>
<evidence type="ECO:0000256" key="1">
    <source>
        <dbReference type="SAM" id="Coils"/>
    </source>
</evidence>
<keyword evidence="3" id="KW-1185">Reference proteome</keyword>
<dbReference type="RefSeq" id="WP_154664076.1">
    <property type="nucleotide sequence ID" value="NZ_JACIDC010000002.1"/>
</dbReference>
<comment type="caution">
    <text evidence="2">The sequence shown here is derived from an EMBL/GenBank/DDBJ whole genome shotgun (WGS) entry which is preliminary data.</text>
</comment>
<dbReference type="AlphaFoldDB" id="A0A7W6IDG9"/>
<dbReference type="Proteomes" id="UP000519439">
    <property type="component" value="Unassembled WGS sequence"/>
</dbReference>
<sequence>MLTFRKSYASITKGLKKMVDDLDAFASQKRDEAFAAEDQAKRLRDEVQAAHDEADRALLTARKVATLLS</sequence>
<proteinExistence type="predicted"/>
<feature type="coiled-coil region" evidence="1">
    <location>
        <begin position="26"/>
        <end position="60"/>
    </location>
</feature>
<evidence type="ECO:0000313" key="2">
    <source>
        <dbReference type="EMBL" id="MBB4039131.1"/>
    </source>
</evidence>
<gene>
    <name evidence="2" type="ORF">GGR34_000766</name>
</gene>
<organism evidence="2 3">
    <name type="scientific">Microvirga flocculans</name>
    <dbReference type="NCBI Taxonomy" id="217168"/>
    <lineage>
        <taxon>Bacteria</taxon>
        <taxon>Pseudomonadati</taxon>
        <taxon>Pseudomonadota</taxon>
        <taxon>Alphaproteobacteria</taxon>
        <taxon>Hyphomicrobiales</taxon>
        <taxon>Methylobacteriaceae</taxon>
        <taxon>Microvirga</taxon>
    </lineage>
</organism>
<keyword evidence="2" id="KW-0449">Lipoprotein</keyword>
<evidence type="ECO:0000313" key="3">
    <source>
        <dbReference type="Proteomes" id="UP000519439"/>
    </source>
</evidence>
<accession>A0A7W6IDG9</accession>
<reference evidence="2 3" key="1">
    <citation type="submission" date="2020-08" db="EMBL/GenBank/DDBJ databases">
        <title>Genomic Encyclopedia of Type Strains, Phase IV (KMG-IV): sequencing the most valuable type-strain genomes for metagenomic binning, comparative biology and taxonomic classification.</title>
        <authorList>
            <person name="Goeker M."/>
        </authorList>
    </citation>
    <scope>NUCLEOTIDE SEQUENCE [LARGE SCALE GENOMIC DNA]</scope>
    <source>
        <strain evidence="2 3">DSM 15743</strain>
    </source>
</reference>
<name>A0A7W6IDG9_9HYPH</name>
<protein>
    <submittedName>
        <fullName evidence="2">Outer membrane murein-binding lipoprotein Lpp</fullName>
    </submittedName>
</protein>